<organism evidence="1 2">
    <name type="scientific">Flavobacterium chungangense</name>
    <dbReference type="NCBI Taxonomy" id="554283"/>
    <lineage>
        <taxon>Bacteria</taxon>
        <taxon>Pseudomonadati</taxon>
        <taxon>Bacteroidota</taxon>
        <taxon>Flavobacteriia</taxon>
        <taxon>Flavobacteriales</taxon>
        <taxon>Flavobacteriaceae</taxon>
        <taxon>Flavobacterium</taxon>
    </lineage>
</organism>
<gene>
    <name evidence="1" type="ORF">FLACHUCJ7_02664</name>
</gene>
<proteinExistence type="predicted"/>
<dbReference type="EMBL" id="CAIJDO010000167">
    <property type="protein sequence ID" value="CAD0006058.1"/>
    <property type="molecule type" value="Genomic_DNA"/>
</dbReference>
<name>A0A6V6Z2M7_9FLAO</name>
<evidence type="ECO:0000313" key="2">
    <source>
        <dbReference type="Proteomes" id="UP000556700"/>
    </source>
</evidence>
<keyword evidence="2" id="KW-1185">Reference proteome</keyword>
<sequence>MLFAKAGDLKFEYRYTNTNFVVISKIVFFYKKQFICDKDSLS</sequence>
<evidence type="ECO:0000313" key="1">
    <source>
        <dbReference type="EMBL" id="CAD0006058.1"/>
    </source>
</evidence>
<comment type="caution">
    <text evidence="1">The sequence shown here is derived from an EMBL/GenBank/DDBJ whole genome shotgun (WGS) entry which is preliminary data.</text>
</comment>
<accession>A0A6V6Z2M7</accession>
<reference evidence="1 2" key="1">
    <citation type="submission" date="2020-06" db="EMBL/GenBank/DDBJ databases">
        <authorList>
            <person name="Criscuolo A."/>
        </authorList>
    </citation>
    <scope>NUCLEOTIDE SEQUENCE [LARGE SCALE GENOMIC DNA]</scope>
    <source>
        <strain evidence="2">CIP 110025</strain>
    </source>
</reference>
<protein>
    <submittedName>
        <fullName evidence="1">Uncharacterized protein</fullName>
    </submittedName>
</protein>
<dbReference type="Proteomes" id="UP000556700">
    <property type="component" value="Unassembled WGS sequence"/>
</dbReference>
<dbReference type="AlphaFoldDB" id="A0A6V6Z2M7"/>